<evidence type="ECO:0000313" key="3">
    <source>
        <dbReference type="EMBL" id="QBK86886.1"/>
    </source>
</evidence>
<dbReference type="EMBL" id="MK500338">
    <property type="protein sequence ID" value="QBK86886.1"/>
    <property type="molecule type" value="Genomic_DNA"/>
</dbReference>
<dbReference type="Pfam" id="PF18043">
    <property type="entry name" value="T4_Rnl2_C"/>
    <property type="match status" value="1"/>
</dbReference>
<keyword evidence="3" id="KW-0436">Ligase</keyword>
<dbReference type="GO" id="GO:0016874">
    <property type="term" value="F:ligase activity"/>
    <property type="evidence" value="ECO:0007669"/>
    <property type="project" value="UniProtKB-KW"/>
</dbReference>
<evidence type="ECO:0000259" key="2">
    <source>
        <dbReference type="Pfam" id="PF18043"/>
    </source>
</evidence>
<proteinExistence type="predicted"/>
<feature type="domain" description="RNA ligase" evidence="1">
    <location>
        <begin position="39"/>
        <end position="220"/>
    </location>
</feature>
<dbReference type="Pfam" id="PF09414">
    <property type="entry name" value="RNA_ligase"/>
    <property type="match status" value="1"/>
</dbReference>
<name>A0A481YWI9_9VIRU</name>
<dbReference type="Gene3D" id="3.30.1490.70">
    <property type="match status" value="1"/>
</dbReference>
<feature type="domain" description="RNA ligase 2 C-terminal" evidence="2">
    <location>
        <begin position="268"/>
        <end position="340"/>
    </location>
</feature>
<dbReference type="SUPFAM" id="SSF56091">
    <property type="entry name" value="DNA ligase/mRNA capping enzyme, catalytic domain"/>
    <property type="match status" value="1"/>
</dbReference>
<gene>
    <name evidence="3" type="ORF">LCMAC103_02240</name>
</gene>
<evidence type="ECO:0000259" key="1">
    <source>
        <dbReference type="Pfam" id="PF09414"/>
    </source>
</evidence>
<reference evidence="3" key="1">
    <citation type="journal article" date="2019" name="MBio">
        <title>Virus Genomes from Deep Sea Sediments Expand the Ocean Megavirome and Support Independent Origins of Viral Gigantism.</title>
        <authorList>
            <person name="Backstrom D."/>
            <person name="Yutin N."/>
            <person name="Jorgensen S.L."/>
            <person name="Dharamshi J."/>
            <person name="Homa F."/>
            <person name="Zaremba-Niedwiedzka K."/>
            <person name="Spang A."/>
            <person name="Wolf Y.I."/>
            <person name="Koonin E.V."/>
            <person name="Ettema T.J."/>
        </authorList>
    </citation>
    <scope>NUCLEOTIDE SEQUENCE</scope>
</reference>
<dbReference type="InterPro" id="IPR021122">
    <property type="entry name" value="RNA_ligase_dom_REL/Rnl2"/>
</dbReference>
<accession>A0A481YWI9</accession>
<protein>
    <submittedName>
        <fullName evidence="3">RNA ligase 2</fullName>
    </submittedName>
</protein>
<dbReference type="Gene3D" id="1.10.10.1810">
    <property type="entry name" value="RNA ligase"/>
    <property type="match status" value="1"/>
</dbReference>
<dbReference type="Gene3D" id="3.30.470.30">
    <property type="entry name" value="DNA ligase/mRNA capping enzyme"/>
    <property type="match status" value="1"/>
</dbReference>
<sequence length="362" mass="39369">MADCETKARQYPAYFSIENSYNGRHVDAIRAQGFGGKNEWVVQEKVHGANIRIILTAGATLTGSKNHIVSDGADCKTNRFASSQTLVYETYFGRFRKLFDAQAALGAETVTVYGEIYGGAYPHVAVPRDPTAKTIQGGGLVFYCPHNDLYAFDVRVDAALLPLDEVNALFVEHGIPRAKTLFRGTLAECLAHPNEFPPTIHPGLPAIPGNVCEGVVIRPALPGRLKRKNGTAWAILKNKNAKFCESHQRKKPPRATGTKAAYTAQFAPVAAALVAAVTVERLCTVLTHLPDADDLEMADFGRLMKDLTQDAMKDAEKDHAAIFAVLDKRGRAQAAKTLNRLAVALLRTHMPFIVAGTFTGRV</sequence>
<dbReference type="InterPro" id="IPR040609">
    <property type="entry name" value="Rnl2_C"/>
</dbReference>
<dbReference type="InterPro" id="IPR041948">
    <property type="entry name" value="Rnl1/2_C_sf"/>
</dbReference>
<organism evidence="3">
    <name type="scientific">Marseillevirus LCMAC103</name>
    <dbReference type="NCBI Taxonomy" id="2506604"/>
    <lineage>
        <taxon>Viruses</taxon>
        <taxon>Varidnaviria</taxon>
        <taxon>Bamfordvirae</taxon>
        <taxon>Nucleocytoviricota</taxon>
        <taxon>Megaviricetes</taxon>
        <taxon>Pimascovirales</taxon>
        <taxon>Pimascovirales incertae sedis</taxon>
        <taxon>Marseilleviridae</taxon>
    </lineage>
</organism>